<name>A0A927HE38_9RHOB</name>
<protein>
    <recommendedName>
        <fullName evidence="4">Sel1 repeat family protein</fullName>
    </recommendedName>
</protein>
<evidence type="ECO:0000313" key="3">
    <source>
        <dbReference type="Proteomes" id="UP000635142"/>
    </source>
</evidence>
<proteinExistence type="predicted"/>
<feature type="chain" id="PRO_5037986089" description="Sel1 repeat family protein" evidence="1">
    <location>
        <begin position="24"/>
        <end position="536"/>
    </location>
</feature>
<keyword evidence="3" id="KW-1185">Reference proteome</keyword>
<evidence type="ECO:0000313" key="2">
    <source>
        <dbReference type="EMBL" id="MBD3662949.1"/>
    </source>
</evidence>
<organism evidence="2 3">
    <name type="scientific">Sulfitobacter aestuariivivens</name>
    <dbReference type="NCBI Taxonomy" id="2766981"/>
    <lineage>
        <taxon>Bacteria</taxon>
        <taxon>Pseudomonadati</taxon>
        <taxon>Pseudomonadota</taxon>
        <taxon>Alphaproteobacteria</taxon>
        <taxon>Rhodobacterales</taxon>
        <taxon>Roseobacteraceae</taxon>
        <taxon>Sulfitobacter</taxon>
    </lineage>
</organism>
<dbReference type="EMBL" id="JACTAG010000001">
    <property type="protein sequence ID" value="MBD3662949.1"/>
    <property type="molecule type" value="Genomic_DNA"/>
</dbReference>
<keyword evidence="1" id="KW-0732">Signal</keyword>
<sequence length="536" mass="56580">MTRIARIARIAALSTLIASPLAAEPDPQPGIMEFLSPNRIGTFLANGAIAALRTQMEVEYEYLATDLMRGSVSISGVTARPLLAYDQARQCVVTVDRAVINTDVAKPFEVASELNVNLIGAKATAACLPRDVAMGLRAAGIREIDLDQFKIRAAYIYTTGETSADVTLAVNDFATLDASASGMILPRLGQFGPGEPAFRVMRAVVSLKDQGGWQKVSAILPPTFRDPATIRDIGTEAVTQFLSNNGQRQVSAVERNFVTELMARVEAFVTDPGEITIEANLPETGIVVEPETYNTEPQALIAALALEARATPLSRTRILANDELSALTDPSALDADRLLVLGRALLDGNGVPQTPALVPDLLERLVDDPGAGAEASALIAAALQDRDPAAAYPYALAAAAGGIRKAVSLMDQLENQISTPEVLSAQADTLADLGAPTNVLDAVGDSDDPRRLRALALAHFTGSGATRSYAQAYYFALLAEAAGDIGATALKQEIEGRFSARGDAVTAAWDAQSAALQARALKDWIDGGLADRYLTP</sequence>
<evidence type="ECO:0000256" key="1">
    <source>
        <dbReference type="SAM" id="SignalP"/>
    </source>
</evidence>
<comment type="caution">
    <text evidence="2">The sequence shown here is derived from an EMBL/GenBank/DDBJ whole genome shotgun (WGS) entry which is preliminary data.</text>
</comment>
<dbReference type="Proteomes" id="UP000635142">
    <property type="component" value="Unassembled WGS sequence"/>
</dbReference>
<gene>
    <name evidence="2" type="ORF">H9Q16_03350</name>
</gene>
<dbReference type="RefSeq" id="WP_191073942.1">
    <property type="nucleotide sequence ID" value="NZ_JACTAG010000001.1"/>
</dbReference>
<evidence type="ECO:0008006" key="4">
    <source>
        <dbReference type="Google" id="ProtNLM"/>
    </source>
</evidence>
<feature type="signal peptide" evidence="1">
    <location>
        <begin position="1"/>
        <end position="23"/>
    </location>
</feature>
<reference evidence="2" key="1">
    <citation type="submission" date="2020-08" db="EMBL/GenBank/DDBJ databases">
        <title>Sulfitobacter aestuariivivens sp. nov., isolated from a tidal flat.</title>
        <authorList>
            <person name="Park S."/>
            <person name="Yoon J.-H."/>
        </authorList>
    </citation>
    <scope>NUCLEOTIDE SEQUENCE</scope>
    <source>
        <strain evidence="2">TSTF-M16</strain>
    </source>
</reference>
<accession>A0A927HE38</accession>
<dbReference type="AlphaFoldDB" id="A0A927HE38"/>